<dbReference type="Gene3D" id="3.40.109.10">
    <property type="entry name" value="NADH Oxidase"/>
    <property type="match status" value="1"/>
</dbReference>
<name>A0A841KIG2_9HYPH</name>
<protein>
    <submittedName>
        <fullName evidence="2">5,6-dimethylbenzimidazole synthase</fullName>
        <ecNumber evidence="2">1.13.11.79</ecNumber>
    </submittedName>
</protein>
<keyword evidence="2" id="KW-0560">Oxidoreductase</keyword>
<evidence type="ECO:0000313" key="3">
    <source>
        <dbReference type="Proteomes" id="UP000588017"/>
    </source>
</evidence>
<dbReference type="InterPro" id="IPR012825">
    <property type="entry name" value="BluB"/>
</dbReference>
<dbReference type="Pfam" id="PF00881">
    <property type="entry name" value="Nitroreductase"/>
    <property type="match status" value="1"/>
</dbReference>
<dbReference type="PANTHER" id="PTHR23026">
    <property type="entry name" value="NADPH NITROREDUCTASE"/>
    <property type="match status" value="1"/>
</dbReference>
<feature type="domain" description="Nitroreductase" evidence="1">
    <location>
        <begin position="28"/>
        <end position="194"/>
    </location>
</feature>
<dbReference type="InterPro" id="IPR000415">
    <property type="entry name" value="Nitroreductase-like"/>
</dbReference>
<keyword evidence="3" id="KW-1185">Reference proteome</keyword>
<dbReference type="AlphaFoldDB" id="A0A841KIG2"/>
<dbReference type="EC" id="1.13.11.79" evidence="2"/>
<dbReference type="InterPro" id="IPR029479">
    <property type="entry name" value="Nitroreductase"/>
</dbReference>
<comment type="caution">
    <text evidence="2">The sequence shown here is derived from an EMBL/GenBank/DDBJ whole genome shotgun (WGS) entry which is preliminary data.</text>
</comment>
<dbReference type="EMBL" id="JACHEH010000006">
    <property type="protein sequence ID" value="MBB6169183.1"/>
    <property type="molecule type" value="Genomic_DNA"/>
</dbReference>
<evidence type="ECO:0000313" key="2">
    <source>
        <dbReference type="EMBL" id="MBB6169183.1"/>
    </source>
</evidence>
<dbReference type="RefSeq" id="WP_183335501.1">
    <property type="nucleotide sequence ID" value="NZ_BMHX01000006.1"/>
</dbReference>
<sequence>MAETAHSTGGPVPPVFNAAFRTRLAELIAWRRDVRRFLRNPVDRQVILDLLALAAKAPSVGNAQPWRFVLVDDPTRRAAVRANFERCNTEALRAYAGERAQLYARLKLEGLSEAPVHIAAFCDEEADTGHGLGRRTMPETLRYSVVTAIHTFWLAARAAGLGVGWISILDPTALTAALDVPAGWRFIGYLCVGYPCEEHLDPELVRHGWQDRLAPDRIILER</sequence>
<dbReference type="NCBIfam" id="TIGR02476">
    <property type="entry name" value="BluB"/>
    <property type="match status" value="1"/>
</dbReference>
<accession>A0A841KIG2</accession>
<evidence type="ECO:0000259" key="1">
    <source>
        <dbReference type="Pfam" id="PF00881"/>
    </source>
</evidence>
<reference evidence="2 3" key="1">
    <citation type="submission" date="2020-08" db="EMBL/GenBank/DDBJ databases">
        <title>Genomic Encyclopedia of Type Strains, Phase IV (KMG-IV): sequencing the most valuable type-strain genomes for metagenomic binning, comparative biology and taxonomic classification.</title>
        <authorList>
            <person name="Goeker M."/>
        </authorList>
    </citation>
    <scope>NUCLEOTIDE SEQUENCE [LARGE SCALE GENOMIC DNA]</scope>
    <source>
        <strain evidence="2 3">DSM 101465</strain>
    </source>
</reference>
<dbReference type="InterPro" id="IPR050627">
    <property type="entry name" value="Nitroreductase/BluB"/>
</dbReference>
<organism evidence="2 3">
    <name type="scientific">Chelatococcus composti</name>
    <dbReference type="NCBI Taxonomy" id="1743235"/>
    <lineage>
        <taxon>Bacteria</taxon>
        <taxon>Pseudomonadati</taxon>
        <taxon>Pseudomonadota</taxon>
        <taxon>Alphaproteobacteria</taxon>
        <taxon>Hyphomicrobiales</taxon>
        <taxon>Chelatococcaceae</taxon>
        <taxon>Chelatococcus</taxon>
    </lineage>
</organism>
<dbReference type="GO" id="GO:0102919">
    <property type="term" value="F:5,6-dimethylbenzimidazole synthase activity"/>
    <property type="evidence" value="ECO:0007669"/>
    <property type="project" value="UniProtKB-EC"/>
</dbReference>
<gene>
    <name evidence="2" type="ORF">HNQ73_002820</name>
</gene>
<dbReference type="SUPFAM" id="SSF55469">
    <property type="entry name" value="FMN-dependent nitroreductase-like"/>
    <property type="match status" value="1"/>
</dbReference>
<dbReference type="Proteomes" id="UP000588017">
    <property type="component" value="Unassembled WGS sequence"/>
</dbReference>
<proteinExistence type="predicted"/>
<dbReference type="PANTHER" id="PTHR23026:SF123">
    <property type="entry name" value="NAD(P)H NITROREDUCTASE RV3131-RELATED"/>
    <property type="match status" value="1"/>
</dbReference>